<evidence type="ECO:0000313" key="2">
    <source>
        <dbReference type="Proteomes" id="UP000275846"/>
    </source>
</evidence>
<dbReference type="EMBL" id="UYSU01033907">
    <property type="protein sequence ID" value="VDL93316.1"/>
    <property type="molecule type" value="Genomic_DNA"/>
</dbReference>
<proteinExistence type="predicted"/>
<dbReference type="Proteomes" id="UP000275846">
    <property type="component" value="Unassembled WGS sequence"/>
</dbReference>
<evidence type="ECO:0000313" key="1">
    <source>
        <dbReference type="EMBL" id="VDL93316.1"/>
    </source>
</evidence>
<organism evidence="3">
    <name type="scientific">Schistocephalus solidus</name>
    <name type="common">Tapeworm</name>
    <dbReference type="NCBI Taxonomy" id="70667"/>
    <lineage>
        <taxon>Eukaryota</taxon>
        <taxon>Metazoa</taxon>
        <taxon>Spiralia</taxon>
        <taxon>Lophotrochozoa</taxon>
        <taxon>Platyhelminthes</taxon>
        <taxon>Cestoda</taxon>
        <taxon>Eucestoda</taxon>
        <taxon>Diphyllobothriidea</taxon>
        <taxon>Diphyllobothriidae</taxon>
        <taxon>Schistocephalus</taxon>
    </lineage>
</organism>
<reference evidence="3" key="1">
    <citation type="submission" date="2016-06" db="UniProtKB">
        <authorList>
            <consortium name="WormBaseParasite"/>
        </authorList>
    </citation>
    <scope>IDENTIFICATION</scope>
</reference>
<dbReference type="PANTHER" id="PTHR47027:SF26">
    <property type="entry name" value="REVERSE TRANSCRIPTASE DOMAIN-CONTAINING PROTEIN"/>
    <property type="match status" value="1"/>
</dbReference>
<dbReference type="WBParaSite" id="SSLN_0000715001-mRNA-1">
    <property type="protein sequence ID" value="SSLN_0000715001-mRNA-1"/>
    <property type="gene ID" value="SSLN_0000715001"/>
</dbReference>
<dbReference type="OrthoDB" id="425014at2759"/>
<accession>A0A183SRT3</accession>
<keyword evidence="2" id="KW-1185">Reference proteome</keyword>
<name>A0A183SRT3_SCHSO</name>
<gene>
    <name evidence="1" type="ORF">SSLN_LOCUS6931</name>
</gene>
<reference evidence="1 2" key="2">
    <citation type="submission" date="2018-11" db="EMBL/GenBank/DDBJ databases">
        <authorList>
            <consortium name="Pathogen Informatics"/>
        </authorList>
    </citation>
    <scope>NUCLEOTIDE SEQUENCE [LARGE SCALE GENOMIC DNA]</scope>
    <source>
        <strain evidence="1 2">NST_G2</strain>
    </source>
</reference>
<sequence>MDTLCDRTISHTLGAVADAAAGRDLVWQPTSSNPICDSSVHNTLFSQLASHFYGTGPEVDQPLHQCQHPDLLLNTCLLTSTPSGISSLNLTNIDTALPSTCNLATQPPAFSSHPLNLAPSCQLQPPMLPITLLVVPTHASTTTVHDLLFADDCAINTMKEEVVQMSMYLFAAGCVNFILNINTDTTLDTHQLPSSAEYNAPRINLNDTQLKTVDNLADLGSTLSHNTRIEDEVAQQISEASQAFGRLQASVCNHHGLQLNTNL</sequence>
<protein>
    <submittedName>
        <fullName evidence="1 3">Uncharacterized protein</fullName>
    </submittedName>
</protein>
<evidence type="ECO:0000313" key="3">
    <source>
        <dbReference type="WBParaSite" id="SSLN_0000715001-mRNA-1"/>
    </source>
</evidence>
<dbReference type="PANTHER" id="PTHR47027">
    <property type="entry name" value="REVERSE TRANSCRIPTASE DOMAIN-CONTAINING PROTEIN"/>
    <property type="match status" value="1"/>
</dbReference>
<dbReference type="AlphaFoldDB" id="A0A183SRT3"/>